<comment type="caution">
    <text evidence="2">The sequence shown here is derived from an EMBL/GenBank/DDBJ whole genome shotgun (WGS) entry which is preliminary data.</text>
</comment>
<organism evidence="2 3">
    <name type="scientific">Petrolisthes manimaculis</name>
    <dbReference type="NCBI Taxonomy" id="1843537"/>
    <lineage>
        <taxon>Eukaryota</taxon>
        <taxon>Metazoa</taxon>
        <taxon>Ecdysozoa</taxon>
        <taxon>Arthropoda</taxon>
        <taxon>Crustacea</taxon>
        <taxon>Multicrustacea</taxon>
        <taxon>Malacostraca</taxon>
        <taxon>Eumalacostraca</taxon>
        <taxon>Eucarida</taxon>
        <taxon>Decapoda</taxon>
        <taxon>Pleocyemata</taxon>
        <taxon>Anomura</taxon>
        <taxon>Galatheoidea</taxon>
        <taxon>Porcellanidae</taxon>
        <taxon>Petrolisthes</taxon>
    </lineage>
</organism>
<evidence type="ECO:0000313" key="3">
    <source>
        <dbReference type="Proteomes" id="UP001292094"/>
    </source>
</evidence>
<dbReference type="Proteomes" id="UP001292094">
    <property type="component" value="Unassembled WGS sequence"/>
</dbReference>
<keyword evidence="1" id="KW-1133">Transmembrane helix</keyword>
<reference evidence="2" key="1">
    <citation type="submission" date="2023-11" db="EMBL/GenBank/DDBJ databases">
        <title>Genome assemblies of two species of porcelain crab, Petrolisthes cinctipes and Petrolisthes manimaculis (Anomura: Porcellanidae).</title>
        <authorList>
            <person name="Angst P."/>
        </authorList>
    </citation>
    <scope>NUCLEOTIDE SEQUENCE</scope>
    <source>
        <strain evidence="2">PB745_02</strain>
        <tissue evidence="2">Gill</tissue>
    </source>
</reference>
<gene>
    <name evidence="2" type="ORF">Pmani_010204</name>
</gene>
<evidence type="ECO:0000256" key="1">
    <source>
        <dbReference type="SAM" id="Phobius"/>
    </source>
</evidence>
<accession>A0AAE1Q2F1</accession>
<name>A0AAE1Q2F1_9EUCA</name>
<protein>
    <submittedName>
        <fullName evidence="2">Uncharacterized protein</fullName>
    </submittedName>
</protein>
<dbReference type="Gene3D" id="1.10.287.70">
    <property type="match status" value="1"/>
</dbReference>
<keyword evidence="1" id="KW-0812">Transmembrane</keyword>
<proteinExistence type="predicted"/>
<feature type="transmembrane region" description="Helical" evidence="1">
    <location>
        <begin position="60"/>
        <end position="79"/>
    </location>
</feature>
<keyword evidence="1" id="KW-0472">Membrane</keyword>
<dbReference type="AlphaFoldDB" id="A0AAE1Q2F1"/>
<dbReference type="EMBL" id="JAWZYT010000798">
    <property type="protein sequence ID" value="KAK4318781.1"/>
    <property type="molecule type" value="Genomic_DNA"/>
</dbReference>
<evidence type="ECO:0000313" key="2">
    <source>
        <dbReference type="EMBL" id="KAK4318781.1"/>
    </source>
</evidence>
<keyword evidence="3" id="KW-1185">Reference proteome</keyword>
<sequence>MVRGLELLEADMISGLTIDQFRDQAGDSSDFIIMDEHSAAYKRPSIQSDIAGFVKPFTPLVWVCVMVSLVVVLATFSLLSRTQHSLSLFITPFIRRSEGGDGGKSCPKNGQMDLMNVQPNPIQNVNRDAIFWSVCTLLAQCE</sequence>